<keyword evidence="1" id="KW-1133">Transmembrane helix</keyword>
<reference evidence="3 4" key="1">
    <citation type="journal article" date="2016" name="Environ. Microbiol.">
        <title>Genomic resolution of a cold subsurface aquifer community provides metabolic insights for novel microbes adapted to high CO concentrations.</title>
        <authorList>
            <person name="Probst A.J."/>
            <person name="Castelle C.J."/>
            <person name="Singh A."/>
            <person name="Brown C.T."/>
            <person name="Anantharaman K."/>
            <person name="Sharon I."/>
            <person name="Hug L.A."/>
            <person name="Burstein D."/>
            <person name="Emerson J.B."/>
            <person name="Thomas B.C."/>
            <person name="Banfield J.F."/>
        </authorList>
    </citation>
    <scope>NUCLEOTIDE SEQUENCE [LARGE SCALE GENOMIC DNA]</scope>
    <source>
        <strain evidence="3">CG1_02_47_37</strain>
    </source>
</reference>
<accession>A0A1J4RUJ9</accession>
<sequence length="213" mass="24577">MLAGFYKSKSVLAAETIALIIFPLILLKFFPDWLIYRNWVMLGGLVYVTLFAWSQQLSWKQLGFQLTNFKRAMMVLIRPTLITMFFIALLYLFFPVDFVFPLGVAGVGISPVSVSVFRYSLVSVPFQEILFRSYLINRAGLVISNQLFIRIYATIIFMLIHIPFKTLPLTLGSLFLGWIWVGNFLKFRNIYSVMLSHALVGLTYVLLMFIFKP</sequence>
<evidence type="ECO:0000313" key="3">
    <source>
        <dbReference type="EMBL" id="OIN90004.1"/>
    </source>
</evidence>
<feature type="transmembrane region" description="Helical" evidence="1">
    <location>
        <begin position="75"/>
        <end position="94"/>
    </location>
</feature>
<gene>
    <name evidence="3" type="ORF">AUJ59_00185</name>
</gene>
<feature type="transmembrane region" description="Helical" evidence="1">
    <location>
        <begin position="139"/>
        <end position="160"/>
    </location>
</feature>
<feature type="transmembrane region" description="Helical" evidence="1">
    <location>
        <begin position="166"/>
        <end position="185"/>
    </location>
</feature>
<feature type="transmembrane region" description="Helical" evidence="1">
    <location>
        <begin position="12"/>
        <end position="30"/>
    </location>
</feature>
<proteinExistence type="predicted"/>
<evidence type="ECO:0000313" key="4">
    <source>
        <dbReference type="Proteomes" id="UP000183144"/>
    </source>
</evidence>
<organism evidence="3 4">
    <name type="scientific">Candidatus Beckwithbacteria bacterium CG1_02_47_37</name>
    <dbReference type="NCBI Taxonomy" id="1805034"/>
    <lineage>
        <taxon>Bacteria</taxon>
        <taxon>Candidatus Beckwithiibacteriota</taxon>
    </lineage>
</organism>
<evidence type="ECO:0000259" key="2">
    <source>
        <dbReference type="Pfam" id="PF02517"/>
    </source>
</evidence>
<dbReference type="GO" id="GO:0004175">
    <property type="term" value="F:endopeptidase activity"/>
    <property type="evidence" value="ECO:0007669"/>
    <property type="project" value="UniProtKB-ARBA"/>
</dbReference>
<dbReference type="EMBL" id="MNUI01000005">
    <property type="protein sequence ID" value="OIN90004.1"/>
    <property type="molecule type" value="Genomic_DNA"/>
</dbReference>
<keyword evidence="1" id="KW-0472">Membrane</keyword>
<feature type="transmembrane region" description="Helical" evidence="1">
    <location>
        <begin position="100"/>
        <end position="119"/>
    </location>
</feature>
<name>A0A1J4RUJ9_9BACT</name>
<comment type="caution">
    <text evidence="3">The sequence shown here is derived from an EMBL/GenBank/DDBJ whole genome shotgun (WGS) entry which is preliminary data.</text>
</comment>
<dbReference type="Proteomes" id="UP000183144">
    <property type="component" value="Unassembled WGS sequence"/>
</dbReference>
<dbReference type="InterPro" id="IPR003675">
    <property type="entry name" value="Rce1/LyrA-like_dom"/>
</dbReference>
<feature type="transmembrane region" description="Helical" evidence="1">
    <location>
        <begin position="36"/>
        <end position="54"/>
    </location>
</feature>
<dbReference type="Pfam" id="PF02517">
    <property type="entry name" value="Rce1-like"/>
    <property type="match status" value="1"/>
</dbReference>
<feature type="transmembrane region" description="Helical" evidence="1">
    <location>
        <begin position="192"/>
        <end position="211"/>
    </location>
</feature>
<feature type="domain" description="CAAX prenyl protease 2/Lysostaphin resistance protein A-like" evidence="2">
    <location>
        <begin position="114"/>
        <end position="200"/>
    </location>
</feature>
<dbReference type="AlphaFoldDB" id="A0A1J4RUJ9"/>
<evidence type="ECO:0000256" key="1">
    <source>
        <dbReference type="SAM" id="Phobius"/>
    </source>
</evidence>
<protein>
    <recommendedName>
        <fullName evidence="2">CAAX prenyl protease 2/Lysostaphin resistance protein A-like domain-containing protein</fullName>
    </recommendedName>
</protein>
<dbReference type="STRING" id="1805034.AUJ59_00185"/>
<keyword evidence="1" id="KW-0812">Transmembrane</keyword>
<dbReference type="GO" id="GO:0080120">
    <property type="term" value="P:CAAX-box protein maturation"/>
    <property type="evidence" value="ECO:0007669"/>
    <property type="project" value="UniProtKB-ARBA"/>
</dbReference>